<dbReference type="AlphaFoldDB" id="A0AAD5YLQ1"/>
<name>A0AAD5YLQ1_9AGAR</name>
<dbReference type="InterPro" id="IPR045340">
    <property type="entry name" value="DUF6533"/>
</dbReference>
<feature type="domain" description="DUF6533" evidence="2">
    <location>
        <begin position="30"/>
        <end position="75"/>
    </location>
</feature>
<feature type="transmembrane region" description="Helical" evidence="1">
    <location>
        <begin position="97"/>
        <end position="113"/>
    </location>
</feature>
<organism evidence="3 4">
    <name type="scientific">Leucocoprinus birnbaumii</name>
    <dbReference type="NCBI Taxonomy" id="56174"/>
    <lineage>
        <taxon>Eukaryota</taxon>
        <taxon>Fungi</taxon>
        <taxon>Dikarya</taxon>
        <taxon>Basidiomycota</taxon>
        <taxon>Agaricomycotina</taxon>
        <taxon>Agaricomycetes</taxon>
        <taxon>Agaricomycetidae</taxon>
        <taxon>Agaricales</taxon>
        <taxon>Agaricineae</taxon>
        <taxon>Agaricaceae</taxon>
        <taxon>Leucocoprinus</taxon>
    </lineage>
</organism>
<feature type="transmembrane region" description="Helical" evidence="1">
    <location>
        <begin position="24"/>
        <end position="44"/>
    </location>
</feature>
<keyword evidence="1" id="KW-1133">Transmembrane helix</keyword>
<protein>
    <recommendedName>
        <fullName evidence="2">DUF6533 domain-containing protein</fullName>
    </recommendedName>
</protein>
<dbReference type="Proteomes" id="UP001213000">
    <property type="component" value="Unassembled WGS sequence"/>
</dbReference>
<gene>
    <name evidence="3" type="ORF">NP233_g10961</name>
</gene>
<feature type="transmembrane region" description="Helical" evidence="1">
    <location>
        <begin position="64"/>
        <end position="85"/>
    </location>
</feature>
<evidence type="ECO:0000256" key="1">
    <source>
        <dbReference type="SAM" id="Phobius"/>
    </source>
</evidence>
<reference evidence="3" key="1">
    <citation type="submission" date="2022-07" db="EMBL/GenBank/DDBJ databases">
        <title>Genome Sequence of Leucocoprinus birnbaumii.</title>
        <authorList>
            <person name="Buettner E."/>
        </authorList>
    </citation>
    <scope>NUCLEOTIDE SEQUENCE</scope>
    <source>
        <strain evidence="3">VT141</strain>
    </source>
</reference>
<keyword evidence="1" id="KW-0472">Membrane</keyword>
<accession>A0AAD5YLQ1</accession>
<evidence type="ECO:0000313" key="4">
    <source>
        <dbReference type="Proteomes" id="UP001213000"/>
    </source>
</evidence>
<sequence>MSAGLSSIDALLQLRQELEHGVMIWRNVNYAFVAGTTVMVIEWLQTLNLEVKVIWDSPRSILKALYLLSRYFPLVYWPVYYYYHFGSQGVKVHTCKVLFRYIVWAYIIATAFAES</sequence>
<evidence type="ECO:0000259" key="2">
    <source>
        <dbReference type="Pfam" id="PF20151"/>
    </source>
</evidence>
<comment type="caution">
    <text evidence="3">The sequence shown here is derived from an EMBL/GenBank/DDBJ whole genome shotgun (WGS) entry which is preliminary data.</text>
</comment>
<keyword evidence="4" id="KW-1185">Reference proteome</keyword>
<evidence type="ECO:0000313" key="3">
    <source>
        <dbReference type="EMBL" id="KAJ3560255.1"/>
    </source>
</evidence>
<dbReference type="EMBL" id="JANIEX010001208">
    <property type="protein sequence ID" value="KAJ3560255.1"/>
    <property type="molecule type" value="Genomic_DNA"/>
</dbReference>
<keyword evidence="1" id="KW-0812">Transmembrane</keyword>
<proteinExistence type="predicted"/>
<dbReference type="Pfam" id="PF20151">
    <property type="entry name" value="DUF6533"/>
    <property type="match status" value="1"/>
</dbReference>